<comment type="caution">
    <text evidence="7">The sequence shown here is derived from an EMBL/GenBank/DDBJ whole genome shotgun (WGS) entry which is preliminary data.</text>
</comment>
<comment type="similarity">
    <text evidence="2">Belongs to the UPF0496 family.</text>
</comment>
<keyword evidence="5 6" id="KW-0472">Membrane</keyword>
<keyword evidence="8" id="KW-1185">Reference proteome</keyword>
<evidence type="ECO:0000256" key="4">
    <source>
        <dbReference type="ARBA" id="ARBA00022989"/>
    </source>
</evidence>
<accession>A0AAP0ETH3</accession>
<organism evidence="7 8">
    <name type="scientific">Stephania japonica</name>
    <dbReference type="NCBI Taxonomy" id="461633"/>
    <lineage>
        <taxon>Eukaryota</taxon>
        <taxon>Viridiplantae</taxon>
        <taxon>Streptophyta</taxon>
        <taxon>Embryophyta</taxon>
        <taxon>Tracheophyta</taxon>
        <taxon>Spermatophyta</taxon>
        <taxon>Magnoliopsida</taxon>
        <taxon>Ranunculales</taxon>
        <taxon>Menispermaceae</taxon>
        <taxon>Menispermoideae</taxon>
        <taxon>Cissampelideae</taxon>
        <taxon>Stephania</taxon>
    </lineage>
</organism>
<dbReference type="Pfam" id="PF05055">
    <property type="entry name" value="DUF677"/>
    <property type="match status" value="1"/>
</dbReference>
<evidence type="ECO:0000256" key="2">
    <source>
        <dbReference type="ARBA" id="ARBA00009074"/>
    </source>
</evidence>
<reference evidence="7 8" key="1">
    <citation type="submission" date="2024-01" db="EMBL/GenBank/DDBJ databases">
        <title>Genome assemblies of Stephania.</title>
        <authorList>
            <person name="Yang L."/>
        </authorList>
    </citation>
    <scope>NUCLEOTIDE SEQUENCE [LARGE SCALE GENOMIC DNA]</scope>
    <source>
        <strain evidence="7">QJT</strain>
        <tissue evidence="7">Leaf</tissue>
    </source>
</reference>
<evidence type="ECO:0000256" key="1">
    <source>
        <dbReference type="ARBA" id="ARBA00004370"/>
    </source>
</evidence>
<name>A0AAP0ETH3_9MAGN</name>
<evidence type="ECO:0000256" key="6">
    <source>
        <dbReference type="SAM" id="Phobius"/>
    </source>
</evidence>
<evidence type="ECO:0000256" key="3">
    <source>
        <dbReference type="ARBA" id="ARBA00022692"/>
    </source>
</evidence>
<comment type="subcellular location">
    <subcellularLocation>
        <location evidence="1">Membrane</location>
    </subcellularLocation>
</comment>
<keyword evidence="4 6" id="KW-1133">Transmembrane helix</keyword>
<dbReference type="PANTHER" id="PTHR31113:SF2">
    <property type="entry name" value="OS04G0423200 PROTEIN"/>
    <property type="match status" value="1"/>
</dbReference>
<evidence type="ECO:0000256" key="5">
    <source>
        <dbReference type="ARBA" id="ARBA00023136"/>
    </source>
</evidence>
<protein>
    <submittedName>
        <fullName evidence="7">Uncharacterized protein</fullName>
    </submittedName>
</protein>
<sequence>MWARFKSSKVAKDIGDQISKEAIHEKSVNVNEEYLSAFRTKSYADVLSKAQFLTPNTSDVLLEPEQESISVILENTIFSKKTDIRALISKYFDISAESSQICTRLLRSINQVQSNYKFIQRALDLVDDYSPNEQFKLATSALNSFNLLSNPFSLSSNNLCDFKLIHDGYASVLNHLKLKRKKITEKIKLIRCLKKASDLCVTAVCGAVGVAVIVLAAHTVFGLLASPAIFTAVPSMKNTLKTKRIITKGFRLFWNTGFLRKLGTQLDIAAKGAYILNRDFDTMSRLVARLHDEIEQSKGMIRFCLERREDKYPLQEVVKELKKSDVGFRRKVEELEDHVYLCLVTINRARLQVMKEMTTLSSAA</sequence>
<dbReference type="Proteomes" id="UP001417504">
    <property type="component" value="Unassembled WGS sequence"/>
</dbReference>
<feature type="transmembrane region" description="Helical" evidence="6">
    <location>
        <begin position="199"/>
        <end position="225"/>
    </location>
</feature>
<dbReference type="PANTHER" id="PTHR31113">
    <property type="entry name" value="UPF0496 PROTEIN 3-RELATED"/>
    <property type="match status" value="1"/>
</dbReference>
<gene>
    <name evidence="7" type="ORF">Sjap_021860</name>
</gene>
<keyword evidence="3 6" id="KW-0812">Transmembrane</keyword>
<dbReference type="EMBL" id="JBBNAE010000009">
    <property type="protein sequence ID" value="KAK9096363.1"/>
    <property type="molecule type" value="Genomic_DNA"/>
</dbReference>
<evidence type="ECO:0000313" key="7">
    <source>
        <dbReference type="EMBL" id="KAK9096363.1"/>
    </source>
</evidence>
<proteinExistence type="inferred from homology"/>
<dbReference type="AlphaFoldDB" id="A0AAP0ETH3"/>
<dbReference type="InterPro" id="IPR007749">
    <property type="entry name" value="DUF677"/>
</dbReference>
<dbReference type="GO" id="GO:0016020">
    <property type="term" value="C:membrane"/>
    <property type="evidence" value="ECO:0007669"/>
    <property type="project" value="UniProtKB-SubCell"/>
</dbReference>
<evidence type="ECO:0000313" key="8">
    <source>
        <dbReference type="Proteomes" id="UP001417504"/>
    </source>
</evidence>